<evidence type="ECO:0000313" key="3">
    <source>
        <dbReference type="Proteomes" id="UP001174936"/>
    </source>
</evidence>
<evidence type="ECO:0000256" key="1">
    <source>
        <dbReference type="SAM" id="MobiDB-lite"/>
    </source>
</evidence>
<protein>
    <submittedName>
        <fullName evidence="2">Uncharacterized protein</fullName>
    </submittedName>
</protein>
<feature type="region of interest" description="Disordered" evidence="1">
    <location>
        <begin position="130"/>
        <end position="151"/>
    </location>
</feature>
<feature type="region of interest" description="Disordered" evidence="1">
    <location>
        <begin position="38"/>
        <end position="63"/>
    </location>
</feature>
<accession>A0AA39Y700</accession>
<organism evidence="2 3">
    <name type="scientific">Cercophora newfieldiana</name>
    <dbReference type="NCBI Taxonomy" id="92897"/>
    <lineage>
        <taxon>Eukaryota</taxon>
        <taxon>Fungi</taxon>
        <taxon>Dikarya</taxon>
        <taxon>Ascomycota</taxon>
        <taxon>Pezizomycotina</taxon>
        <taxon>Sordariomycetes</taxon>
        <taxon>Sordariomycetidae</taxon>
        <taxon>Sordariales</taxon>
        <taxon>Lasiosphaeriaceae</taxon>
        <taxon>Cercophora</taxon>
    </lineage>
</organism>
<name>A0AA39Y700_9PEZI</name>
<comment type="caution">
    <text evidence="2">The sequence shown here is derived from an EMBL/GenBank/DDBJ whole genome shotgun (WGS) entry which is preliminary data.</text>
</comment>
<dbReference type="AlphaFoldDB" id="A0AA39Y700"/>
<sequence>MLAWRRLGPHCAFRGRMTPRYKRMANRFWHVVEGELRSQPQPGCSPPLNAGSRSSSIHRGQGYRLRRTLPATGRECGRKQPHQPILVDVWPGSRQISTHTIRSPYIAPRVGCLRSYRSSLVRKKLPLSFRSDRPKTSIAASAPPAHPRTST</sequence>
<proteinExistence type="predicted"/>
<dbReference type="EMBL" id="JAULSV010000004">
    <property type="protein sequence ID" value="KAK0646166.1"/>
    <property type="molecule type" value="Genomic_DNA"/>
</dbReference>
<dbReference type="Proteomes" id="UP001174936">
    <property type="component" value="Unassembled WGS sequence"/>
</dbReference>
<evidence type="ECO:0000313" key="2">
    <source>
        <dbReference type="EMBL" id="KAK0646166.1"/>
    </source>
</evidence>
<reference evidence="2" key="1">
    <citation type="submission" date="2023-06" db="EMBL/GenBank/DDBJ databases">
        <title>Genome-scale phylogeny and comparative genomics of the fungal order Sordariales.</title>
        <authorList>
            <consortium name="Lawrence Berkeley National Laboratory"/>
            <person name="Hensen N."/>
            <person name="Bonometti L."/>
            <person name="Westerberg I."/>
            <person name="Brannstrom I.O."/>
            <person name="Guillou S."/>
            <person name="Cros-Aarteil S."/>
            <person name="Calhoun S."/>
            <person name="Haridas S."/>
            <person name="Kuo A."/>
            <person name="Mondo S."/>
            <person name="Pangilinan J."/>
            <person name="Riley R."/>
            <person name="Labutti K."/>
            <person name="Andreopoulos B."/>
            <person name="Lipzen A."/>
            <person name="Chen C."/>
            <person name="Yanf M."/>
            <person name="Daum C."/>
            <person name="Ng V."/>
            <person name="Clum A."/>
            <person name="Steindorff A."/>
            <person name="Ohm R."/>
            <person name="Martin F."/>
            <person name="Silar P."/>
            <person name="Natvig D."/>
            <person name="Lalanne C."/>
            <person name="Gautier V."/>
            <person name="Ament-Velasquez S.L."/>
            <person name="Kruys A."/>
            <person name="Hutchinson M.I."/>
            <person name="Powell A.J."/>
            <person name="Barry K."/>
            <person name="Miller A.N."/>
            <person name="Grigoriev I.V."/>
            <person name="Debuchy R."/>
            <person name="Gladieux P."/>
            <person name="Thoren M.H."/>
            <person name="Johannesson H."/>
        </authorList>
    </citation>
    <scope>NUCLEOTIDE SEQUENCE</scope>
    <source>
        <strain evidence="2">SMH2532-1</strain>
    </source>
</reference>
<gene>
    <name evidence="2" type="ORF">B0T16DRAFT_412771</name>
</gene>
<keyword evidence="3" id="KW-1185">Reference proteome</keyword>